<feature type="transmembrane region" description="Helical" evidence="8">
    <location>
        <begin position="205"/>
        <end position="226"/>
    </location>
</feature>
<dbReference type="EMBL" id="VCIW01000021">
    <property type="protein sequence ID" value="TLS49508.1"/>
    <property type="molecule type" value="Genomic_DNA"/>
</dbReference>
<feature type="domain" description="SSD" evidence="9">
    <location>
        <begin position="902"/>
        <end position="1029"/>
    </location>
</feature>
<organism evidence="10 11">
    <name type="scientific">Paenibacillus antri</name>
    <dbReference type="NCBI Taxonomy" id="2582848"/>
    <lineage>
        <taxon>Bacteria</taxon>
        <taxon>Bacillati</taxon>
        <taxon>Bacillota</taxon>
        <taxon>Bacilli</taxon>
        <taxon>Bacillales</taxon>
        <taxon>Paenibacillaceae</taxon>
        <taxon>Paenibacillus</taxon>
    </lineage>
</organism>
<feature type="region of interest" description="Disordered" evidence="7">
    <location>
        <begin position="1046"/>
        <end position="1067"/>
    </location>
</feature>
<feature type="transmembrane region" description="Helical" evidence="8">
    <location>
        <begin position="367"/>
        <end position="384"/>
    </location>
</feature>
<dbReference type="Proteomes" id="UP000309676">
    <property type="component" value="Unassembled WGS sequence"/>
</dbReference>
<dbReference type="InterPro" id="IPR004869">
    <property type="entry name" value="MMPL_dom"/>
</dbReference>
<evidence type="ECO:0000256" key="3">
    <source>
        <dbReference type="ARBA" id="ARBA00022475"/>
    </source>
</evidence>
<comment type="caution">
    <text evidence="10">The sequence shown here is derived from an EMBL/GenBank/DDBJ whole genome shotgun (WGS) entry which is preliminary data.</text>
</comment>
<feature type="transmembrane region" description="Helical" evidence="8">
    <location>
        <begin position="313"/>
        <end position="335"/>
    </location>
</feature>
<evidence type="ECO:0000256" key="5">
    <source>
        <dbReference type="ARBA" id="ARBA00022989"/>
    </source>
</evidence>
<feature type="transmembrane region" description="Helical" evidence="8">
    <location>
        <begin position="238"/>
        <end position="257"/>
    </location>
</feature>
<dbReference type="RefSeq" id="WP_138197147.1">
    <property type="nucleotide sequence ID" value="NZ_VCIW01000021.1"/>
</dbReference>
<keyword evidence="4 8" id="KW-0812">Transmembrane</keyword>
<feature type="transmembrane region" description="Helical" evidence="8">
    <location>
        <begin position="931"/>
        <end position="953"/>
    </location>
</feature>
<evidence type="ECO:0000259" key="9">
    <source>
        <dbReference type="PROSITE" id="PS50156"/>
    </source>
</evidence>
<feature type="transmembrane region" description="Helical" evidence="8">
    <location>
        <begin position="182"/>
        <end position="198"/>
    </location>
</feature>
<sequence length="1067" mass="112930">MKTILKWRWAVFAGWIVVAVALFLTAPNMEELVRTKGQITVPEGASSDVAAKLMDELNAGKADAGSGASAVLVFHNASGLTDADRAAMKDALERLKADGAETGVTGVTTHFDTPELESQLVAEDGKTVLSLVTVDFGERTPAEARDALYSAIDDVPVDHYYTGGWLISEDVIESSQEGLKKTEWITVVFILAILLLVFRSAIAPFIPLIAVGFSYIVAQSVVAYLVEYANFPLSNFTQIFLVAVLFGIGTDYCILLISRFKEELAHSGDASAAVVATYRASGKTVFFSGLAVLVGFVSIGFSTFALYRSAVAVAVGVAVLLLALVTLVPFFLATFGKAIFWPARGSLEHKQSGLWGAVGRFSLKRPAWALLLIAVVTIPFLSVYQEATSYSSLDEIGDKYDSVKAFDLIAESFGPGDSLPTTVVVKADRPFDSQEGLSVVEQVSRELAKVDGVKTVRSATRPTGEPLEDLQVTRQVGTLEDGLGDAGDGLGEIGGGLSEASAALGENAPKLQEAVDGAGQLIAGTNELKNGIAQLGDGLKRIEQGLRDGSAGAGELKNGLTQAQRSAEQLSAASAELLKGYQEIGTGLAALSAAYDEVATQQASLAEGLTSVGQGLGGLALKYPELQSDETFLQVQGAVSQLQGGAAELAAGLKQLNAQLAGVTGGMQQANAGFQQAAGGQAALADGLAALAQGIGELQAGIAQAAEGQARIVGNLPDIEGGFDQLADGQRELQSGFAQLTGQLGELTDGLDRSVDGLSQVTDGLQSAQEYLTQLSGSPNPELTGWYLPQEAVESDEFKTVLDTYLSVDRQIVKFDVVFDGNPYDTETMDRMAALEAAVERGLRGTEYASAAYALDGVTSMNNDLREVSANDYARTVVLMLVGILLILVLLFRSIVMPIYLVLSLLLTYFTSMAIAEVLFVRILGLGGISWAVPFFAFVLLMALGIDYSIFLMDRFKEYRHLKPTEGILLAMKNMGTVIMSAAVILGGTFAAMLPSGVMSLMQIAVIVLCGLFLYALVMLPLFIPVMVRTFGEANWWPFMNKSAAEDVDDGEPSPAYAQASDSSLRM</sequence>
<evidence type="ECO:0000256" key="1">
    <source>
        <dbReference type="ARBA" id="ARBA00004651"/>
    </source>
</evidence>
<feature type="transmembrane region" description="Helical" evidence="8">
    <location>
        <begin position="899"/>
        <end position="925"/>
    </location>
</feature>
<dbReference type="OrthoDB" id="9782006at2"/>
<evidence type="ECO:0000313" key="11">
    <source>
        <dbReference type="Proteomes" id="UP000309676"/>
    </source>
</evidence>
<dbReference type="Gene3D" id="1.10.287.950">
    <property type="entry name" value="Methyl-accepting chemotaxis protein"/>
    <property type="match status" value="1"/>
</dbReference>
<evidence type="ECO:0000256" key="2">
    <source>
        <dbReference type="ARBA" id="ARBA00010157"/>
    </source>
</evidence>
<feature type="transmembrane region" description="Helical" evidence="8">
    <location>
        <begin position="285"/>
        <end position="307"/>
    </location>
</feature>
<dbReference type="PROSITE" id="PS50156">
    <property type="entry name" value="SSD"/>
    <property type="match status" value="1"/>
</dbReference>
<proteinExistence type="inferred from homology"/>
<feature type="transmembrane region" description="Helical" evidence="8">
    <location>
        <begin position="7"/>
        <end position="26"/>
    </location>
</feature>
<dbReference type="PANTHER" id="PTHR33406">
    <property type="entry name" value="MEMBRANE PROTEIN MJ1562-RELATED"/>
    <property type="match status" value="1"/>
</dbReference>
<gene>
    <name evidence="10" type="ORF">FE782_25270</name>
</gene>
<dbReference type="InterPro" id="IPR050545">
    <property type="entry name" value="Mycobact_MmpL"/>
</dbReference>
<dbReference type="GO" id="GO:0005886">
    <property type="term" value="C:plasma membrane"/>
    <property type="evidence" value="ECO:0007669"/>
    <property type="project" value="UniProtKB-SubCell"/>
</dbReference>
<evidence type="ECO:0000256" key="8">
    <source>
        <dbReference type="SAM" id="Phobius"/>
    </source>
</evidence>
<keyword evidence="3" id="KW-1003">Cell membrane</keyword>
<evidence type="ECO:0000256" key="7">
    <source>
        <dbReference type="SAM" id="MobiDB-lite"/>
    </source>
</evidence>
<comment type="similarity">
    <text evidence="2">Belongs to the resistance-nodulation-cell division (RND) (TC 2.A.6) family. MmpL subfamily.</text>
</comment>
<accession>A0A5R9G7V4</accession>
<dbReference type="InterPro" id="IPR000731">
    <property type="entry name" value="SSD"/>
</dbReference>
<evidence type="ECO:0000313" key="10">
    <source>
        <dbReference type="EMBL" id="TLS49508.1"/>
    </source>
</evidence>
<feature type="transmembrane region" description="Helical" evidence="8">
    <location>
        <begin position="1000"/>
        <end position="1024"/>
    </location>
</feature>
<feature type="transmembrane region" description="Helical" evidence="8">
    <location>
        <begin position="873"/>
        <end position="892"/>
    </location>
</feature>
<reference evidence="10 11" key="1">
    <citation type="submission" date="2019-05" db="EMBL/GenBank/DDBJ databases">
        <authorList>
            <person name="Narsing Rao M.P."/>
            <person name="Li W.J."/>
        </authorList>
    </citation>
    <scope>NUCLEOTIDE SEQUENCE [LARGE SCALE GENOMIC DNA]</scope>
    <source>
        <strain evidence="10 11">SYSU_K30003</strain>
    </source>
</reference>
<dbReference type="Gene3D" id="1.20.1640.10">
    <property type="entry name" value="Multidrug efflux transporter AcrB transmembrane domain"/>
    <property type="match status" value="2"/>
</dbReference>
<evidence type="ECO:0000256" key="6">
    <source>
        <dbReference type="ARBA" id="ARBA00023136"/>
    </source>
</evidence>
<keyword evidence="5 8" id="KW-1133">Transmembrane helix</keyword>
<protein>
    <submittedName>
        <fullName evidence="10">MMPL family transporter</fullName>
    </submittedName>
</protein>
<keyword evidence="6 8" id="KW-0472">Membrane</keyword>
<dbReference type="PANTHER" id="PTHR33406:SF6">
    <property type="entry name" value="MEMBRANE PROTEIN YDGH-RELATED"/>
    <property type="match status" value="1"/>
</dbReference>
<dbReference type="SUPFAM" id="SSF82866">
    <property type="entry name" value="Multidrug efflux transporter AcrB transmembrane domain"/>
    <property type="match status" value="2"/>
</dbReference>
<dbReference type="SUPFAM" id="SSF58104">
    <property type="entry name" value="Methyl-accepting chemotaxis protein (MCP) signaling domain"/>
    <property type="match status" value="1"/>
</dbReference>
<comment type="subcellular location">
    <subcellularLocation>
        <location evidence="1">Cell membrane</location>
        <topology evidence="1">Multi-pass membrane protein</topology>
    </subcellularLocation>
</comment>
<feature type="transmembrane region" description="Helical" evidence="8">
    <location>
        <begin position="974"/>
        <end position="994"/>
    </location>
</feature>
<evidence type="ECO:0000256" key="4">
    <source>
        <dbReference type="ARBA" id="ARBA00022692"/>
    </source>
</evidence>
<name>A0A5R9G7V4_9BACL</name>
<keyword evidence="11" id="KW-1185">Reference proteome</keyword>
<dbReference type="Pfam" id="PF03176">
    <property type="entry name" value="MMPL"/>
    <property type="match status" value="2"/>
</dbReference>
<dbReference type="AlphaFoldDB" id="A0A5R9G7V4"/>